<evidence type="ECO:0000313" key="7">
    <source>
        <dbReference type="Proteomes" id="UP000289718"/>
    </source>
</evidence>
<dbReference type="OrthoDB" id="9805566at2"/>
<evidence type="ECO:0000256" key="4">
    <source>
        <dbReference type="PROSITE-ProRule" id="PRU00473"/>
    </source>
</evidence>
<evidence type="ECO:0000259" key="5">
    <source>
        <dbReference type="PROSITE" id="PS51123"/>
    </source>
</evidence>
<keyword evidence="2 4" id="KW-0472">Membrane</keyword>
<keyword evidence="7" id="KW-1185">Reference proteome</keyword>
<comment type="caution">
    <text evidence="6">The sequence shown here is derived from an EMBL/GenBank/DDBJ whole genome shotgun (WGS) entry which is preliminary data.</text>
</comment>
<dbReference type="GO" id="GO:0009279">
    <property type="term" value="C:cell outer membrane"/>
    <property type="evidence" value="ECO:0007669"/>
    <property type="project" value="UniProtKB-SubCell"/>
</dbReference>
<dbReference type="EMBL" id="NXIE01000003">
    <property type="protein sequence ID" value="RXK12666.1"/>
    <property type="molecule type" value="Genomic_DNA"/>
</dbReference>
<comment type="subcellular location">
    <subcellularLocation>
        <location evidence="1">Cell outer membrane</location>
    </subcellularLocation>
</comment>
<accession>A0A4Q1B232</accession>
<name>A0A4Q1B232_9BACT</name>
<evidence type="ECO:0000313" key="6">
    <source>
        <dbReference type="EMBL" id="RXK12666.1"/>
    </source>
</evidence>
<dbReference type="CDD" id="cd07185">
    <property type="entry name" value="OmpA_C-like"/>
    <property type="match status" value="1"/>
</dbReference>
<dbReference type="InterPro" id="IPR006665">
    <property type="entry name" value="OmpA-like"/>
</dbReference>
<dbReference type="Proteomes" id="UP000289718">
    <property type="component" value="Unassembled WGS sequence"/>
</dbReference>
<dbReference type="RefSeq" id="WP_129061723.1">
    <property type="nucleotide sequence ID" value="NZ_NXIE01000003.1"/>
</dbReference>
<protein>
    <recommendedName>
        <fullName evidence="5">OmpA-like domain-containing protein</fullName>
    </recommendedName>
</protein>
<evidence type="ECO:0000256" key="3">
    <source>
        <dbReference type="ARBA" id="ARBA00023237"/>
    </source>
</evidence>
<dbReference type="PANTHER" id="PTHR30329:SF21">
    <property type="entry name" value="LIPOPROTEIN YIAD-RELATED"/>
    <property type="match status" value="1"/>
</dbReference>
<gene>
    <name evidence="6" type="ORF">CP965_08805</name>
</gene>
<dbReference type="InterPro" id="IPR036737">
    <property type="entry name" value="OmpA-like_sf"/>
</dbReference>
<evidence type="ECO:0000256" key="2">
    <source>
        <dbReference type="ARBA" id="ARBA00023136"/>
    </source>
</evidence>
<organism evidence="6 7">
    <name type="scientific">Halarcobacter mediterraneus</name>
    <dbReference type="NCBI Taxonomy" id="2023153"/>
    <lineage>
        <taxon>Bacteria</taxon>
        <taxon>Pseudomonadati</taxon>
        <taxon>Campylobacterota</taxon>
        <taxon>Epsilonproteobacteria</taxon>
        <taxon>Campylobacterales</taxon>
        <taxon>Arcobacteraceae</taxon>
        <taxon>Halarcobacter</taxon>
    </lineage>
</organism>
<dbReference type="Gene3D" id="3.30.1330.60">
    <property type="entry name" value="OmpA-like domain"/>
    <property type="match status" value="1"/>
</dbReference>
<sequence length="244" mass="28224">MSPGKKIFFLILFLILLIILCVTTHLDSLHKKVYPEAFEEPITTTPMLKEESIQKKEEIVPPLEKDKSLAVKEKPKKEEIKIQKEEKENTIFIEKPDTPLITTDKRYKRTRAEKPIEEMSLDSQLLQIRIRDYVTKYPVVFKKSSNELTQKGLTTISTVVKILNNYPNIKIEVAGHTDAAGSKKYNYNVSVNRAVEVKKQMIEYGFDKNRVKARGYGEYIPLVENSPSGYSKVNRRVEFNIVEE</sequence>
<reference evidence="6 7" key="1">
    <citation type="submission" date="2017-09" db="EMBL/GenBank/DDBJ databases">
        <title>Genomics of the genus Arcobacter.</title>
        <authorList>
            <person name="Perez-Cataluna A."/>
            <person name="Figueras M.J."/>
            <person name="Salas-Masso N."/>
        </authorList>
    </citation>
    <scope>NUCLEOTIDE SEQUENCE [LARGE SCALE GENOMIC DNA]</scope>
    <source>
        <strain evidence="6 7">F156-34</strain>
    </source>
</reference>
<keyword evidence="3" id="KW-0998">Cell outer membrane</keyword>
<evidence type="ECO:0000256" key="1">
    <source>
        <dbReference type="ARBA" id="ARBA00004442"/>
    </source>
</evidence>
<dbReference type="AlphaFoldDB" id="A0A4Q1B232"/>
<dbReference type="InterPro" id="IPR050330">
    <property type="entry name" value="Bact_OuterMem_StrucFunc"/>
</dbReference>
<dbReference type="InterPro" id="IPR006664">
    <property type="entry name" value="OMP_bac"/>
</dbReference>
<dbReference type="PANTHER" id="PTHR30329">
    <property type="entry name" value="STATOR ELEMENT OF FLAGELLAR MOTOR COMPLEX"/>
    <property type="match status" value="1"/>
</dbReference>
<dbReference type="Pfam" id="PF00691">
    <property type="entry name" value="OmpA"/>
    <property type="match status" value="1"/>
</dbReference>
<proteinExistence type="predicted"/>
<dbReference type="SUPFAM" id="SSF103088">
    <property type="entry name" value="OmpA-like"/>
    <property type="match status" value="1"/>
</dbReference>
<dbReference type="PRINTS" id="PR01021">
    <property type="entry name" value="OMPADOMAIN"/>
</dbReference>
<dbReference type="PROSITE" id="PS51123">
    <property type="entry name" value="OMPA_2"/>
    <property type="match status" value="1"/>
</dbReference>
<feature type="domain" description="OmpA-like" evidence="5">
    <location>
        <begin position="128"/>
        <end position="244"/>
    </location>
</feature>